<keyword evidence="4 5" id="KW-0326">Glycosidase</keyword>
<evidence type="ECO:0000256" key="2">
    <source>
        <dbReference type="ARBA" id="ARBA00022729"/>
    </source>
</evidence>
<dbReference type="InterPro" id="IPR006710">
    <property type="entry name" value="Glyco_hydro_43"/>
</dbReference>
<evidence type="ECO:0000256" key="4">
    <source>
        <dbReference type="ARBA" id="ARBA00023295"/>
    </source>
</evidence>
<dbReference type="Pfam" id="PF04616">
    <property type="entry name" value="Glyco_hydro_43"/>
    <property type="match status" value="1"/>
</dbReference>
<keyword evidence="6" id="KW-1133">Transmembrane helix</keyword>
<comment type="similarity">
    <text evidence="1 5">Belongs to the glycosyl hydrolase 43 family.</text>
</comment>
<dbReference type="InterPro" id="IPR036195">
    <property type="entry name" value="AbfB_ABD_sf"/>
</dbReference>
<dbReference type="EMBL" id="CP025746">
    <property type="protein sequence ID" value="QAA34867.1"/>
    <property type="molecule type" value="Genomic_DNA"/>
</dbReference>
<dbReference type="InterPro" id="IPR023296">
    <property type="entry name" value="Glyco_hydro_beta-prop_sf"/>
</dbReference>
<dbReference type="CDD" id="cd23265">
    <property type="entry name" value="beta-trefoil_ABD_ABFB-like"/>
    <property type="match status" value="1"/>
</dbReference>
<accession>A0A410E0K2</accession>
<dbReference type="PANTHER" id="PTHR43817">
    <property type="entry name" value="GLYCOSYL HYDROLASE"/>
    <property type="match status" value="1"/>
</dbReference>
<reference evidence="8 9" key="1">
    <citation type="submission" date="2018-01" db="EMBL/GenBank/DDBJ databases">
        <title>Genome Sequencing and Assembly of Anaerobacter polyendosporus strain CT4.</title>
        <authorList>
            <person name="Tachaapaikoon C."/>
            <person name="Sutheeworapong S."/>
            <person name="Jenjaroenpun P."/>
            <person name="Wongsurawat T."/>
            <person name="Nookeaw I."/>
            <person name="Cheawchanlertfa P."/>
            <person name="Kosugi A."/>
            <person name="Cheevadhanarak S."/>
            <person name="Ratanakhanokchai K."/>
        </authorList>
    </citation>
    <scope>NUCLEOTIDE SEQUENCE [LARGE SCALE GENOMIC DNA]</scope>
    <source>
        <strain evidence="8 9">CT4</strain>
    </source>
</reference>
<dbReference type="PANTHER" id="PTHR43817:SF1">
    <property type="entry name" value="HYDROLASE, FAMILY 43, PUTATIVE (AFU_ORTHOLOGUE AFUA_3G01660)-RELATED"/>
    <property type="match status" value="1"/>
</dbReference>
<dbReference type="CDD" id="cd18820">
    <property type="entry name" value="GH43_LbAraf43-like"/>
    <property type="match status" value="1"/>
</dbReference>
<sequence>MEERMNKRFIINLTKVLVVIAFIVGFAFYFGRPKETSSGADTIVRLQAYDLLGYYLTNSDSEMKVDKDISPIYDSYYVQRKGLANSKYVSLESVSHPGHFLKNDNNILTLSENDGSADFKENATFKKVSGLASSAYTSFQAYKDSNLYMKIKDGKCIFEEISGASDKKDATFKLYSTTSTMTNPRDTDRDKADPYVYSHTDGYYYGMHTYTVDGAYTPKLIMYKSRNLSDLFNTEGKIIWTAPDFGWNTENIWAPELHYIDKVWYIYYSGGGKTGVLKNTNADPTTGTWTDAGRLYVEDADDWAIDGTILMQNGSLYFLWSGITPSDPGVQKIFISKMSSPTSLTGKRVELSRPSFSWEQQGTNGVYNVNEGPSVLQHNGKTFVTYSASFCSTQYYCLGMLTCDSKADPLVPSNWTKSQKPVFQASEENGLWGVGHNSFVKSKNDDSDWIIYHAMMSPNNYAPRMVSMQRFTWNSDGTPNFGTPVGRYNTIPKPNGE</sequence>
<dbReference type="Proteomes" id="UP000286268">
    <property type="component" value="Chromosome"/>
</dbReference>
<organism evidence="8 9">
    <name type="scientific">Clostridium manihotivorum</name>
    <dbReference type="NCBI Taxonomy" id="2320868"/>
    <lineage>
        <taxon>Bacteria</taxon>
        <taxon>Bacillati</taxon>
        <taxon>Bacillota</taxon>
        <taxon>Clostridia</taxon>
        <taxon>Eubacteriales</taxon>
        <taxon>Clostridiaceae</taxon>
        <taxon>Clostridium</taxon>
    </lineage>
</organism>
<evidence type="ECO:0000259" key="7">
    <source>
        <dbReference type="Pfam" id="PF05270"/>
    </source>
</evidence>
<keyword evidence="9" id="KW-1185">Reference proteome</keyword>
<dbReference type="KEGG" id="cmah:C1I91_26315"/>
<evidence type="ECO:0000313" key="8">
    <source>
        <dbReference type="EMBL" id="QAA34867.1"/>
    </source>
</evidence>
<feature type="domain" description="Alpha-L-arabinofuranosidase B arabinose-binding" evidence="7">
    <location>
        <begin position="45"/>
        <end position="173"/>
    </location>
</feature>
<keyword evidence="6" id="KW-0812">Transmembrane</keyword>
<evidence type="ECO:0000256" key="5">
    <source>
        <dbReference type="RuleBase" id="RU361187"/>
    </source>
</evidence>
<dbReference type="InterPro" id="IPR007934">
    <property type="entry name" value="AbfB_ABD"/>
</dbReference>
<evidence type="ECO:0000313" key="9">
    <source>
        <dbReference type="Proteomes" id="UP000286268"/>
    </source>
</evidence>
<dbReference type="GO" id="GO:0046556">
    <property type="term" value="F:alpha-L-arabinofuranosidase activity"/>
    <property type="evidence" value="ECO:0007669"/>
    <property type="project" value="InterPro"/>
</dbReference>
<dbReference type="OrthoDB" id="273314at2"/>
<dbReference type="Pfam" id="PF05270">
    <property type="entry name" value="AbfB"/>
    <property type="match status" value="1"/>
</dbReference>
<dbReference type="SUPFAM" id="SSF75005">
    <property type="entry name" value="Arabinanase/levansucrase/invertase"/>
    <property type="match status" value="1"/>
</dbReference>
<dbReference type="AlphaFoldDB" id="A0A410E0K2"/>
<protein>
    <recommendedName>
        <fullName evidence="7">Alpha-L-arabinofuranosidase B arabinose-binding domain-containing protein</fullName>
    </recommendedName>
</protein>
<keyword evidence="6" id="KW-0472">Membrane</keyword>
<name>A0A410E0K2_9CLOT</name>
<dbReference type="Gene3D" id="2.115.10.20">
    <property type="entry name" value="Glycosyl hydrolase domain, family 43"/>
    <property type="match status" value="1"/>
</dbReference>
<evidence type="ECO:0000256" key="6">
    <source>
        <dbReference type="SAM" id="Phobius"/>
    </source>
</evidence>
<dbReference type="SUPFAM" id="SSF110221">
    <property type="entry name" value="AbfB domain"/>
    <property type="match status" value="1"/>
</dbReference>
<evidence type="ECO:0000256" key="1">
    <source>
        <dbReference type="ARBA" id="ARBA00009865"/>
    </source>
</evidence>
<keyword evidence="3 5" id="KW-0378">Hydrolase</keyword>
<dbReference type="GO" id="GO:0046373">
    <property type="term" value="P:L-arabinose metabolic process"/>
    <property type="evidence" value="ECO:0007669"/>
    <property type="project" value="InterPro"/>
</dbReference>
<evidence type="ECO:0000256" key="3">
    <source>
        <dbReference type="ARBA" id="ARBA00022801"/>
    </source>
</evidence>
<proteinExistence type="inferred from homology"/>
<dbReference type="Gene3D" id="2.80.10.50">
    <property type="match status" value="1"/>
</dbReference>
<feature type="transmembrane region" description="Helical" evidence="6">
    <location>
        <begin position="12"/>
        <end position="31"/>
    </location>
</feature>
<keyword evidence="2" id="KW-0732">Signal</keyword>
<gene>
    <name evidence="8" type="ORF">C1I91_26315</name>
</gene>